<keyword evidence="2" id="KW-0472">Membrane</keyword>
<name>A0ABY3G2F3_9BACT</name>
<evidence type="ECO:0000313" key="3">
    <source>
        <dbReference type="EMBL" id="TWO23929.1"/>
    </source>
</evidence>
<dbReference type="PANTHER" id="PTHR33219:SF14">
    <property type="entry name" value="PROTEIN COFACTOR ASSEMBLY OF COMPLEX C SUBUNIT B CCB3, CHLOROPLASTIC-RELATED"/>
    <property type="match status" value="1"/>
</dbReference>
<accession>A0ABY3G2F3</accession>
<dbReference type="InterPro" id="IPR003425">
    <property type="entry name" value="CCB3/YggT"/>
</dbReference>
<organism evidence="3 4">
    <name type="scientific">Campylobacter insulaenigrae</name>
    <dbReference type="NCBI Taxonomy" id="260714"/>
    <lineage>
        <taxon>Bacteria</taxon>
        <taxon>Pseudomonadati</taxon>
        <taxon>Campylobacterota</taxon>
        <taxon>Epsilonproteobacteria</taxon>
        <taxon>Campylobacterales</taxon>
        <taxon>Campylobacteraceae</taxon>
        <taxon>Campylobacter</taxon>
    </lineage>
</organism>
<gene>
    <name evidence="3" type="ORF">ZA01_06610</name>
</gene>
<comment type="similarity">
    <text evidence="1">Belongs to the YggT family.</text>
</comment>
<evidence type="ECO:0000313" key="4">
    <source>
        <dbReference type="Proteomes" id="UP000321614"/>
    </source>
</evidence>
<dbReference type="PANTHER" id="PTHR33219">
    <property type="entry name" value="YLMG HOMOLOG PROTEIN 2, CHLOROPLASTIC"/>
    <property type="match status" value="1"/>
</dbReference>
<protein>
    <submittedName>
        <fullName evidence="3">YggT family protein</fullName>
    </submittedName>
</protein>
<sequence>MDIGSSLIISLVQIFSLIIDIYVWIIIISALISWVRPDPYNPIVQILYRLSEPAYALVRRFIPTTIGSIDLAPLIIILLLKFIQIFLSNLILGSL</sequence>
<proteinExistence type="inferred from homology"/>
<feature type="transmembrane region" description="Helical" evidence="2">
    <location>
        <begin position="71"/>
        <end position="92"/>
    </location>
</feature>
<evidence type="ECO:0000256" key="2">
    <source>
        <dbReference type="SAM" id="Phobius"/>
    </source>
</evidence>
<keyword evidence="4" id="KW-1185">Reference proteome</keyword>
<comment type="caution">
    <text evidence="3">The sequence shown here is derived from an EMBL/GenBank/DDBJ whole genome shotgun (WGS) entry which is preliminary data.</text>
</comment>
<dbReference type="RefSeq" id="WP_147501059.1">
    <property type="nucleotide sequence ID" value="NZ_JANPQO010000001.1"/>
</dbReference>
<dbReference type="Pfam" id="PF02325">
    <property type="entry name" value="CCB3_YggT"/>
    <property type="match status" value="1"/>
</dbReference>
<dbReference type="Proteomes" id="UP000321614">
    <property type="component" value="Unassembled WGS sequence"/>
</dbReference>
<keyword evidence="2" id="KW-0812">Transmembrane</keyword>
<evidence type="ECO:0000256" key="1">
    <source>
        <dbReference type="ARBA" id="ARBA00010894"/>
    </source>
</evidence>
<feature type="transmembrane region" description="Helical" evidence="2">
    <location>
        <begin position="7"/>
        <end position="32"/>
    </location>
</feature>
<keyword evidence="2" id="KW-1133">Transmembrane helix</keyword>
<reference evidence="3 4" key="1">
    <citation type="submission" date="2019-07" db="EMBL/GenBank/DDBJ databases">
        <title>Rapid identification of Enteric Bacteria from Whole Genome Sequences (WGS) using Average Nucleotide Identity (ANI).</title>
        <authorList>
            <person name="Lane C."/>
        </authorList>
    </citation>
    <scope>NUCLEOTIDE SEQUENCE [LARGE SCALE GENOMIC DNA]</scope>
    <source>
        <strain evidence="3 4">2011D-8905</strain>
    </source>
</reference>
<dbReference type="EMBL" id="VOAW01000016">
    <property type="protein sequence ID" value="TWO23929.1"/>
    <property type="molecule type" value="Genomic_DNA"/>
</dbReference>